<dbReference type="InterPro" id="IPR027417">
    <property type="entry name" value="P-loop_NTPase"/>
</dbReference>
<protein>
    <submittedName>
        <fullName evidence="3">ATP-binding protein</fullName>
    </submittedName>
</protein>
<dbReference type="PANTHER" id="PTHR30050">
    <property type="entry name" value="CHROMOSOMAL REPLICATION INITIATOR PROTEIN DNAA"/>
    <property type="match status" value="1"/>
</dbReference>
<dbReference type="SUPFAM" id="SSF52540">
    <property type="entry name" value="P-loop containing nucleoside triphosphate hydrolases"/>
    <property type="match status" value="1"/>
</dbReference>
<dbReference type="GO" id="GO:0005524">
    <property type="term" value="F:ATP binding"/>
    <property type="evidence" value="ECO:0007669"/>
    <property type="project" value="UniProtKB-KW"/>
</dbReference>
<sequence length="324" mass="35491">MALGMAPKNGEACGVCGGRTYVLERRGDQAQARVCVCSESCSVCGGRGHVLVEREGVFSQKVGPRRYEVMEPCVCTRRRRRVSLFNEVGLPGVVSHAGFDNYRAFNEAQDRGRGVAMHFAHQYVKGGTDTKGGPAKGFILSGPVGTGKTHLLAATLAHLVLEVGVRARYVEISLLYATIRRGFQEGKSGGEIIGPLSDVEVLAIDELGKGRGSPFEMETLDELIARRYNAGRTTLFATNYSLEPEKKAPRAAAPPGYRTTEDARNAVREAELLRERVGERIYSRLCEMCTFVELPRDTPDRRRTRQEMDSPLHHAPGALRGAGR</sequence>
<dbReference type="GO" id="GO:0006260">
    <property type="term" value="P:DNA replication"/>
    <property type="evidence" value="ECO:0007669"/>
    <property type="project" value="TreeGrafter"/>
</dbReference>
<keyword evidence="3" id="KW-0547">Nucleotide-binding</keyword>
<dbReference type="EMBL" id="JABBJJ010000393">
    <property type="protein sequence ID" value="NMO22190.1"/>
    <property type="molecule type" value="Genomic_DNA"/>
</dbReference>
<keyword evidence="3" id="KW-0067">ATP-binding</keyword>
<reference evidence="3 4" key="1">
    <citation type="submission" date="2020-04" db="EMBL/GenBank/DDBJ databases">
        <title>Draft genome of Pyxidicoccus fallax type strain.</title>
        <authorList>
            <person name="Whitworth D.E."/>
        </authorList>
    </citation>
    <scope>NUCLEOTIDE SEQUENCE [LARGE SCALE GENOMIC DNA]</scope>
    <source>
        <strain evidence="3 4">DSM 14698</strain>
    </source>
</reference>
<dbReference type="AlphaFoldDB" id="A0A848LX60"/>
<feature type="domain" description="AAA+ ATPase" evidence="2">
    <location>
        <begin position="134"/>
        <end position="287"/>
    </location>
</feature>
<feature type="compositionally biased region" description="Basic and acidic residues" evidence="1">
    <location>
        <begin position="297"/>
        <end position="312"/>
    </location>
</feature>
<organism evidence="3 4">
    <name type="scientific">Pyxidicoccus fallax</name>
    <dbReference type="NCBI Taxonomy" id="394095"/>
    <lineage>
        <taxon>Bacteria</taxon>
        <taxon>Pseudomonadati</taxon>
        <taxon>Myxococcota</taxon>
        <taxon>Myxococcia</taxon>
        <taxon>Myxococcales</taxon>
        <taxon>Cystobacterineae</taxon>
        <taxon>Myxococcaceae</taxon>
        <taxon>Pyxidicoccus</taxon>
    </lineage>
</organism>
<gene>
    <name evidence="3" type="ORF">HG543_46130</name>
</gene>
<dbReference type="InterPro" id="IPR003593">
    <property type="entry name" value="AAA+_ATPase"/>
</dbReference>
<feature type="region of interest" description="Disordered" evidence="1">
    <location>
        <begin position="297"/>
        <end position="324"/>
    </location>
</feature>
<comment type="caution">
    <text evidence="3">The sequence shown here is derived from an EMBL/GenBank/DDBJ whole genome shotgun (WGS) entry which is preliminary data.</text>
</comment>
<evidence type="ECO:0000259" key="2">
    <source>
        <dbReference type="SMART" id="SM00382"/>
    </source>
</evidence>
<name>A0A848LX60_9BACT</name>
<proteinExistence type="predicted"/>
<dbReference type="Proteomes" id="UP000518300">
    <property type="component" value="Unassembled WGS sequence"/>
</dbReference>
<dbReference type="SMART" id="SM00382">
    <property type="entry name" value="AAA"/>
    <property type="match status" value="1"/>
</dbReference>
<dbReference type="PANTHER" id="PTHR30050:SF4">
    <property type="entry name" value="ATP-BINDING PROTEIN RV3427C IN INSERTION SEQUENCE-RELATED"/>
    <property type="match status" value="1"/>
</dbReference>
<dbReference type="Gene3D" id="3.40.50.300">
    <property type="entry name" value="P-loop containing nucleotide triphosphate hydrolases"/>
    <property type="match status" value="1"/>
</dbReference>
<evidence type="ECO:0000313" key="3">
    <source>
        <dbReference type="EMBL" id="NMO22190.1"/>
    </source>
</evidence>
<evidence type="ECO:0000313" key="4">
    <source>
        <dbReference type="Proteomes" id="UP000518300"/>
    </source>
</evidence>
<dbReference type="CDD" id="cd00009">
    <property type="entry name" value="AAA"/>
    <property type="match status" value="1"/>
</dbReference>
<dbReference type="InterPro" id="IPR002611">
    <property type="entry name" value="IstB_ATP-bd"/>
</dbReference>
<dbReference type="Pfam" id="PF01695">
    <property type="entry name" value="IstB_IS21"/>
    <property type="match status" value="1"/>
</dbReference>
<dbReference type="RefSeq" id="WP_169351347.1">
    <property type="nucleotide sequence ID" value="NZ_JABBJJ010000393.1"/>
</dbReference>
<evidence type="ECO:0000256" key="1">
    <source>
        <dbReference type="SAM" id="MobiDB-lite"/>
    </source>
</evidence>
<accession>A0A848LX60</accession>
<keyword evidence="4" id="KW-1185">Reference proteome</keyword>